<name>A0ACC1ALA4_9ROSI</name>
<sequence>MATSRLFRTSKPLRHAISSSTCPSSSSTNTVRCMSKAGFNGEKRICGNADQMRSTVPMKTSVATSNRMLITTGPKVDPVIDLASLLADVIDAVLKVLRQILERRPWKLIQMFIERGIVDCRFFTLFAVAGSLLGSVLCFLEGSFLVVKSYFQFFNTLSPKTDQGHMVHLIIEAIDVYLVGTAMLIFGVGLYAMFVGPNNTKEKERGLSGSNLFGLFYMTKLPKWIEVDSIWEAKSKIVHAVMMILQVGVLEKFSTTPLVTSLDMVCFAGAVAISSACIFLLSRLSVAGNIEG</sequence>
<comment type="caution">
    <text evidence="1">The sequence shown here is derived from an EMBL/GenBank/DDBJ whole genome shotgun (WGS) entry which is preliminary data.</text>
</comment>
<evidence type="ECO:0000313" key="2">
    <source>
        <dbReference type="Proteomes" id="UP001164250"/>
    </source>
</evidence>
<dbReference type="EMBL" id="CM047906">
    <property type="protein sequence ID" value="KAJ0087474.1"/>
    <property type="molecule type" value="Genomic_DNA"/>
</dbReference>
<accession>A0ACC1ALA4</accession>
<gene>
    <name evidence="1" type="ORF">Patl1_09073</name>
</gene>
<keyword evidence="2" id="KW-1185">Reference proteome</keyword>
<reference evidence="2" key="1">
    <citation type="journal article" date="2023" name="G3 (Bethesda)">
        <title>Genome assembly and association tests identify interacting loci associated with vigor, precocity, and sex in interspecific pistachio rootstocks.</title>
        <authorList>
            <person name="Palmer W."/>
            <person name="Jacygrad E."/>
            <person name="Sagayaradj S."/>
            <person name="Cavanaugh K."/>
            <person name="Han R."/>
            <person name="Bertier L."/>
            <person name="Beede B."/>
            <person name="Kafkas S."/>
            <person name="Golino D."/>
            <person name="Preece J."/>
            <person name="Michelmore R."/>
        </authorList>
    </citation>
    <scope>NUCLEOTIDE SEQUENCE [LARGE SCALE GENOMIC DNA]</scope>
</reference>
<dbReference type="Proteomes" id="UP001164250">
    <property type="component" value="Chromosome 10"/>
</dbReference>
<protein>
    <submittedName>
        <fullName evidence="1">Uncharacterized protein</fullName>
    </submittedName>
</protein>
<organism evidence="1 2">
    <name type="scientific">Pistacia atlantica</name>
    <dbReference type="NCBI Taxonomy" id="434234"/>
    <lineage>
        <taxon>Eukaryota</taxon>
        <taxon>Viridiplantae</taxon>
        <taxon>Streptophyta</taxon>
        <taxon>Embryophyta</taxon>
        <taxon>Tracheophyta</taxon>
        <taxon>Spermatophyta</taxon>
        <taxon>Magnoliopsida</taxon>
        <taxon>eudicotyledons</taxon>
        <taxon>Gunneridae</taxon>
        <taxon>Pentapetalae</taxon>
        <taxon>rosids</taxon>
        <taxon>malvids</taxon>
        <taxon>Sapindales</taxon>
        <taxon>Anacardiaceae</taxon>
        <taxon>Pistacia</taxon>
    </lineage>
</organism>
<evidence type="ECO:0000313" key="1">
    <source>
        <dbReference type="EMBL" id="KAJ0087474.1"/>
    </source>
</evidence>
<proteinExistence type="predicted"/>